<protein>
    <submittedName>
        <fullName evidence="1">Uncharacterized protein</fullName>
    </submittedName>
</protein>
<name>A0ABV5JZV8_9FLAO</name>
<gene>
    <name evidence="1" type="ORF">ACFFT3_03985</name>
</gene>
<accession>A0ABV5JZV8</accession>
<organism evidence="1 2">
    <name type="scientific">Lutibacter litoralis</name>
    <dbReference type="NCBI Taxonomy" id="321268"/>
    <lineage>
        <taxon>Bacteria</taxon>
        <taxon>Pseudomonadati</taxon>
        <taxon>Bacteroidota</taxon>
        <taxon>Flavobacteriia</taxon>
        <taxon>Flavobacteriales</taxon>
        <taxon>Flavobacteriaceae</taxon>
        <taxon>Lutibacter</taxon>
    </lineage>
</organism>
<sequence length="58" mass="6644">MVQLMLFWRNPNFVIRPISLLAARMFVVCTTVTYGNGIVSYSDYDEILKQVQDDVSKG</sequence>
<dbReference type="RefSeq" id="WP_158283800.1">
    <property type="nucleotide sequence ID" value="NZ_BMNS01000004.1"/>
</dbReference>
<comment type="caution">
    <text evidence="1">The sequence shown here is derived from an EMBL/GenBank/DDBJ whole genome shotgun (WGS) entry which is preliminary data.</text>
</comment>
<dbReference type="Proteomes" id="UP001589665">
    <property type="component" value="Unassembled WGS sequence"/>
</dbReference>
<dbReference type="EMBL" id="JBHMDX010000002">
    <property type="protein sequence ID" value="MFB9271038.1"/>
    <property type="molecule type" value="Genomic_DNA"/>
</dbReference>
<keyword evidence="2" id="KW-1185">Reference proteome</keyword>
<reference evidence="1 2" key="1">
    <citation type="submission" date="2024-09" db="EMBL/GenBank/DDBJ databases">
        <authorList>
            <person name="Sun Q."/>
            <person name="Mori K."/>
        </authorList>
    </citation>
    <scope>NUCLEOTIDE SEQUENCE [LARGE SCALE GENOMIC DNA]</scope>
    <source>
        <strain evidence="1 2">JCM 13034</strain>
    </source>
</reference>
<evidence type="ECO:0000313" key="1">
    <source>
        <dbReference type="EMBL" id="MFB9271038.1"/>
    </source>
</evidence>
<proteinExistence type="predicted"/>
<evidence type="ECO:0000313" key="2">
    <source>
        <dbReference type="Proteomes" id="UP001589665"/>
    </source>
</evidence>